<dbReference type="RefSeq" id="WP_215784575.1">
    <property type="nucleotide sequence ID" value="NZ_JAHKKG010000001.1"/>
</dbReference>
<protein>
    <submittedName>
        <fullName evidence="4">Class I SAM-dependent methyltransferase</fullName>
    </submittedName>
</protein>
<evidence type="ECO:0000313" key="5">
    <source>
        <dbReference type="Proteomes" id="UP001519654"/>
    </source>
</evidence>
<dbReference type="PANTHER" id="PTHR44942">
    <property type="entry name" value="METHYLTRANSF_11 DOMAIN-CONTAINING PROTEIN"/>
    <property type="match status" value="1"/>
</dbReference>
<dbReference type="InterPro" id="IPR051052">
    <property type="entry name" value="Diverse_substrate_MTase"/>
</dbReference>
<keyword evidence="1 4" id="KW-0489">Methyltransferase</keyword>
<reference evidence="4 5" key="1">
    <citation type="submission" date="2021-06" db="EMBL/GenBank/DDBJ databases">
        <title>Actinoplanes lichenicola sp. nov., and Actinoplanes ovalisporus sp. nov., isolated from lichen in Thailand.</title>
        <authorList>
            <person name="Saeng-In P."/>
            <person name="Kanchanasin P."/>
            <person name="Yuki M."/>
            <person name="Kudo T."/>
            <person name="Ohkuma M."/>
            <person name="Phongsopitanun W."/>
            <person name="Tanasupawat S."/>
        </authorList>
    </citation>
    <scope>NUCLEOTIDE SEQUENCE [LARGE SCALE GENOMIC DNA]</scope>
    <source>
        <strain evidence="4 5">NBRC 110975</strain>
    </source>
</reference>
<organism evidence="4 5">
    <name type="scientific">Paractinoplanes bogorensis</name>
    <dbReference type="NCBI Taxonomy" id="1610840"/>
    <lineage>
        <taxon>Bacteria</taxon>
        <taxon>Bacillati</taxon>
        <taxon>Actinomycetota</taxon>
        <taxon>Actinomycetes</taxon>
        <taxon>Micromonosporales</taxon>
        <taxon>Micromonosporaceae</taxon>
        <taxon>Paractinoplanes</taxon>
    </lineage>
</organism>
<keyword evidence="2" id="KW-0808">Transferase</keyword>
<evidence type="ECO:0000256" key="2">
    <source>
        <dbReference type="ARBA" id="ARBA00022679"/>
    </source>
</evidence>
<dbReference type="Gene3D" id="3.40.50.150">
    <property type="entry name" value="Vaccinia Virus protein VP39"/>
    <property type="match status" value="1"/>
</dbReference>
<dbReference type="InterPro" id="IPR029063">
    <property type="entry name" value="SAM-dependent_MTases_sf"/>
</dbReference>
<dbReference type="Proteomes" id="UP001519654">
    <property type="component" value="Unassembled WGS sequence"/>
</dbReference>
<dbReference type="GO" id="GO:0008168">
    <property type="term" value="F:methyltransferase activity"/>
    <property type="evidence" value="ECO:0007669"/>
    <property type="project" value="UniProtKB-KW"/>
</dbReference>
<dbReference type="InterPro" id="IPR041698">
    <property type="entry name" value="Methyltransf_25"/>
</dbReference>
<evidence type="ECO:0000256" key="1">
    <source>
        <dbReference type="ARBA" id="ARBA00022603"/>
    </source>
</evidence>
<sequence>MDDRNPARVFGEVAEDYDRVRPPYPEALIDDVLAYGEPGRRALEVGAGTGRATEALAARGVPVVAVEPDAAMADVLARRVARFPDVEVVRSSFEEFRATERFGLLFSAEAWHWTRTETRWASAAAALGAGGTLAIWWNTERIADPELRTALLGVFARHAPSVVVNDQPRAPELVWKQWPGDQLSEVAEFGDRASRHYRRPLAMPAADYLGLTRTRSQYRMLPRETRRELLTALTDLFDDEVPLDVYSTLLLARRRDW</sequence>
<dbReference type="Pfam" id="PF13649">
    <property type="entry name" value="Methyltransf_25"/>
    <property type="match status" value="1"/>
</dbReference>
<gene>
    <name evidence="4" type="ORF">KOI35_03950</name>
</gene>
<proteinExistence type="predicted"/>
<keyword evidence="5" id="KW-1185">Reference proteome</keyword>
<name>A0ABS5YGV2_9ACTN</name>
<evidence type="ECO:0000259" key="3">
    <source>
        <dbReference type="Pfam" id="PF13649"/>
    </source>
</evidence>
<dbReference type="PANTHER" id="PTHR44942:SF4">
    <property type="entry name" value="METHYLTRANSFERASE TYPE 11 DOMAIN-CONTAINING PROTEIN"/>
    <property type="match status" value="1"/>
</dbReference>
<dbReference type="CDD" id="cd02440">
    <property type="entry name" value="AdoMet_MTases"/>
    <property type="match status" value="1"/>
</dbReference>
<evidence type="ECO:0000313" key="4">
    <source>
        <dbReference type="EMBL" id="MBU2662651.1"/>
    </source>
</evidence>
<feature type="domain" description="Methyltransferase" evidence="3">
    <location>
        <begin position="43"/>
        <end position="126"/>
    </location>
</feature>
<comment type="caution">
    <text evidence="4">The sequence shown here is derived from an EMBL/GenBank/DDBJ whole genome shotgun (WGS) entry which is preliminary data.</text>
</comment>
<dbReference type="GO" id="GO:0032259">
    <property type="term" value="P:methylation"/>
    <property type="evidence" value="ECO:0007669"/>
    <property type="project" value="UniProtKB-KW"/>
</dbReference>
<dbReference type="SUPFAM" id="SSF53335">
    <property type="entry name" value="S-adenosyl-L-methionine-dependent methyltransferases"/>
    <property type="match status" value="1"/>
</dbReference>
<accession>A0ABS5YGV2</accession>
<dbReference type="EMBL" id="JAHKKG010000001">
    <property type="protein sequence ID" value="MBU2662651.1"/>
    <property type="molecule type" value="Genomic_DNA"/>
</dbReference>